<feature type="compositionally biased region" description="Low complexity" evidence="1">
    <location>
        <begin position="49"/>
        <end position="62"/>
    </location>
</feature>
<feature type="compositionally biased region" description="Polar residues" evidence="1">
    <location>
        <begin position="64"/>
        <end position="75"/>
    </location>
</feature>
<accession>A0ABP8KZJ5</accession>
<dbReference type="RefSeq" id="WP_345271230.1">
    <property type="nucleotide sequence ID" value="NZ_BAABHB010000019.1"/>
</dbReference>
<comment type="caution">
    <text evidence="2">The sequence shown here is derived from an EMBL/GenBank/DDBJ whole genome shotgun (WGS) entry which is preliminary data.</text>
</comment>
<reference evidence="3" key="1">
    <citation type="journal article" date="2019" name="Int. J. Syst. Evol. Microbiol.">
        <title>The Global Catalogue of Microorganisms (GCM) 10K type strain sequencing project: providing services to taxonomists for standard genome sequencing and annotation.</title>
        <authorList>
            <consortium name="The Broad Institute Genomics Platform"/>
            <consortium name="The Broad Institute Genome Sequencing Center for Infectious Disease"/>
            <person name="Wu L."/>
            <person name="Ma J."/>
        </authorList>
    </citation>
    <scope>NUCLEOTIDE SEQUENCE [LARGE SCALE GENOMIC DNA]</scope>
    <source>
        <strain evidence="3">JCM 17925</strain>
    </source>
</reference>
<dbReference type="EMBL" id="BAABHB010000019">
    <property type="protein sequence ID" value="GAA4419803.1"/>
    <property type="molecule type" value="Genomic_DNA"/>
</dbReference>
<protein>
    <submittedName>
        <fullName evidence="2">Uncharacterized protein</fullName>
    </submittedName>
</protein>
<sequence length="106" mass="11514">METGHQNTIASAADRRYTQYPTPLAGEGQKLTREEKKDLSRLIDEERYPGNIPGPETTPGTGTSLGNNDGTQVLPDSNDIGEAAPGGNNFGERPPGYNDQERWNGR</sequence>
<feature type="compositionally biased region" description="Polar residues" evidence="1">
    <location>
        <begin position="1"/>
        <end position="10"/>
    </location>
</feature>
<keyword evidence="3" id="KW-1185">Reference proteome</keyword>
<feature type="region of interest" description="Disordered" evidence="1">
    <location>
        <begin position="1"/>
        <end position="106"/>
    </location>
</feature>
<proteinExistence type="predicted"/>
<gene>
    <name evidence="2" type="ORF">GCM10023187_54470</name>
</gene>
<dbReference type="Proteomes" id="UP001500936">
    <property type="component" value="Unassembled WGS sequence"/>
</dbReference>
<evidence type="ECO:0000313" key="3">
    <source>
        <dbReference type="Proteomes" id="UP001500936"/>
    </source>
</evidence>
<name>A0ABP8KZJ5_9BACT</name>
<organism evidence="2 3">
    <name type="scientific">Nibrella viscosa</name>
    <dbReference type="NCBI Taxonomy" id="1084524"/>
    <lineage>
        <taxon>Bacteria</taxon>
        <taxon>Pseudomonadati</taxon>
        <taxon>Bacteroidota</taxon>
        <taxon>Cytophagia</taxon>
        <taxon>Cytophagales</taxon>
        <taxon>Spirosomataceae</taxon>
        <taxon>Nibrella</taxon>
    </lineage>
</organism>
<evidence type="ECO:0000256" key="1">
    <source>
        <dbReference type="SAM" id="MobiDB-lite"/>
    </source>
</evidence>
<evidence type="ECO:0000313" key="2">
    <source>
        <dbReference type="EMBL" id="GAA4419803.1"/>
    </source>
</evidence>
<feature type="compositionally biased region" description="Basic and acidic residues" evidence="1">
    <location>
        <begin position="30"/>
        <end position="48"/>
    </location>
</feature>